<name>A0AAV5W7J1_9BILA</name>
<dbReference type="SMART" id="SM00225">
    <property type="entry name" value="BTB"/>
    <property type="match status" value="1"/>
</dbReference>
<comment type="caution">
    <text evidence="3">The sequence shown here is derived from an EMBL/GenBank/DDBJ whole genome shotgun (WGS) entry which is preliminary data.</text>
</comment>
<gene>
    <name evidence="3" type="ORF">PFISCL1PPCAC_19453</name>
</gene>
<evidence type="ECO:0000256" key="1">
    <source>
        <dbReference type="SAM" id="MobiDB-lite"/>
    </source>
</evidence>
<keyword evidence="4" id="KW-1185">Reference proteome</keyword>
<dbReference type="AlphaFoldDB" id="A0AAV5W7J1"/>
<dbReference type="PANTHER" id="PTHR22744:SF17">
    <property type="entry name" value="BTB DOMAIN-CONTAINING PROTEIN"/>
    <property type="match status" value="1"/>
</dbReference>
<proteinExistence type="predicted"/>
<dbReference type="Gene3D" id="3.30.710.10">
    <property type="entry name" value="Potassium Channel Kv1.1, Chain A"/>
    <property type="match status" value="1"/>
</dbReference>
<dbReference type="InterPro" id="IPR000210">
    <property type="entry name" value="BTB/POZ_dom"/>
</dbReference>
<protein>
    <recommendedName>
        <fullName evidence="2">BTB domain-containing protein</fullName>
    </recommendedName>
</protein>
<dbReference type="InterPro" id="IPR011333">
    <property type="entry name" value="SKP1/BTB/POZ_sf"/>
</dbReference>
<dbReference type="Proteomes" id="UP001432322">
    <property type="component" value="Unassembled WGS sequence"/>
</dbReference>
<dbReference type="PANTHER" id="PTHR22744">
    <property type="entry name" value="HELIX LOOP HELIX PROTEIN 21-RELATED"/>
    <property type="match status" value="1"/>
</dbReference>
<feature type="domain" description="BTB" evidence="2">
    <location>
        <begin position="123"/>
        <end position="191"/>
    </location>
</feature>
<dbReference type="CDD" id="cd18186">
    <property type="entry name" value="BTB_POZ_ZBTB_KLHL-like"/>
    <property type="match status" value="1"/>
</dbReference>
<sequence>MLAHIVRFGPVSFDIELERIKVDNDEQKDLLVHVVCHRNGLDPHWSCSFGCKVKLCFESIGENGKAQGAKNAKYGDNDLVLPVMRLQSDPKDGGTLYITIVMRESKGVHARIRHDFSHKTSLTDATLIVEGRSIHVSRAILAIQSPYFHTLFYNPRFSDAAKTEFDLPELNYTDMLLFVRLVYPETLTGSRRTMIETADQLEAMLELSERFDVPSLKNLCEKFVMNSSGGYYIDILPSRRLLLADRYRLSNACSTLLGMLQRRKHYKELRETSDFDMMSESLRSFILEKAIDHLSSSSSPPPKRRTMDKSVDYSDDAFNQQPGPSWQIWTPSSIASSSTSAWNSQAPYLNFQFPP</sequence>
<evidence type="ECO:0000313" key="3">
    <source>
        <dbReference type="EMBL" id="GMT28156.1"/>
    </source>
</evidence>
<evidence type="ECO:0000313" key="4">
    <source>
        <dbReference type="Proteomes" id="UP001432322"/>
    </source>
</evidence>
<evidence type="ECO:0000259" key="2">
    <source>
        <dbReference type="PROSITE" id="PS50097"/>
    </source>
</evidence>
<dbReference type="PROSITE" id="PS50097">
    <property type="entry name" value="BTB"/>
    <property type="match status" value="1"/>
</dbReference>
<dbReference type="SUPFAM" id="SSF54695">
    <property type="entry name" value="POZ domain"/>
    <property type="match status" value="1"/>
</dbReference>
<reference evidence="3" key="1">
    <citation type="submission" date="2023-10" db="EMBL/GenBank/DDBJ databases">
        <title>Genome assembly of Pristionchus species.</title>
        <authorList>
            <person name="Yoshida K."/>
            <person name="Sommer R.J."/>
        </authorList>
    </citation>
    <scope>NUCLEOTIDE SEQUENCE</scope>
    <source>
        <strain evidence="3">RS5133</strain>
    </source>
</reference>
<organism evidence="3 4">
    <name type="scientific">Pristionchus fissidentatus</name>
    <dbReference type="NCBI Taxonomy" id="1538716"/>
    <lineage>
        <taxon>Eukaryota</taxon>
        <taxon>Metazoa</taxon>
        <taxon>Ecdysozoa</taxon>
        <taxon>Nematoda</taxon>
        <taxon>Chromadorea</taxon>
        <taxon>Rhabditida</taxon>
        <taxon>Rhabditina</taxon>
        <taxon>Diplogasteromorpha</taxon>
        <taxon>Diplogasteroidea</taxon>
        <taxon>Neodiplogasteridae</taxon>
        <taxon>Pristionchus</taxon>
    </lineage>
</organism>
<dbReference type="Pfam" id="PF00651">
    <property type="entry name" value="BTB"/>
    <property type="match status" value="1"/>
</dbReference>
<accession>A0AAV5W7J1</accession>
<feature type="region of interest" description="Disordered" evidence="1">
    <location>
        <begin position="294"/>
        <end position="316"/>
    </location>
</feature>
<dbReference type="EMBL" id="BTSY01000005">
    <property type="protein sequence ID" value="GMT28156.1"/>
    <property type="molecule type" value="Genomic_DNA"/>
</dbReference>